<dbReference type="PROSITE" id="PS50983">
    <property type="entry name" value="FE_B12_PBP"/>
    <property type="match status" value="1"/>
</dbReference>
<dbReference type="GO" id="GO:1901678">
    <property type="term" value="P:iron coordination entity transport"/>
    <property type="evidence" value="ECO:0007669"/>
    <property type="project" value="UniProtKB-ARBA"/>
</dbReference>
<comment type="subcellular location">
    <subcellularLocation>
        <location evidence="1">Cell envelope</location>
    </subcellularLocation>
</comment>
<comment type="caution">
    <text evidence="8">The sequence shown here is derived from an EMBL/GenBank/DDBJ whole genome shotgun (WGS) entry which is preliminary data.</text>
</comment>
<dbReference type="GO" id="GO:0030288">
    <property type="term" value="C:outer membrane-bounded periplasmic space"/>
    <property type="evidence" value="ECO:0007669"/>
    <property type="project" value="TreeGrafter"/>
</dbReference>
<dbReference type="AlphaFoldDB" id="A0A927GQV0"/>
<dbReference type="InterPro" id="IPR002491">
    <property type="entry name" value="ABC_transptr_periplasmic_BD"/>
</dbReference>
<feature type="domain" description="Fe/B12 periplasmic-binding" evidence="7">
    <location>
        <begin position="71"/>
        <end position="330"/>
    </location>
</feature>
<dbReference type="SUPFAM" id="SSF53807">
    <property type="entry name" value="Helical backbone' metal receptor"/>
    <property type="match status" value="1"/>
</dbReference>
<protein>
    <submittedName>
        <fullName evidence="8">Iron-siderophore ABC transporter substrate-binding protein</fullName>
    </submittedName>
</protein>
<evidence type="ECO:0000256" key="2">
    <source>
        <dbReference type="ARBA" id="ARBA00008814"/>
    </source>
</evidence>
<evidence type="ECO:0000259" key="7">
    <source>
        <dbReference type="PROSITE" id="PS50983"/>
    </source>
</evidence>
<evidence type="ECO:0000256" key="5">
    <source>
        <dbReference type="SAM" id="MobiDB-lite"/>
    </source>
</evidence>
<evidence type="ECO:0000256" key="1">
    <source>
        <dbReference type="ARBA" id="ARBA00004196"/>
    </source>
</evidence>
<evidence type="ECO:0000256" key="6">
    <source>
        <dbReference type="SAM" id="SignalP"/>
    </source>
</evidence>
<keyword evidence="9" id="KW-1185">Reference proteome</keyword>
<dbReference type="EMBL" id="JACXIZ010000012">
    <property type="protein sequence ID" value="MBD2844758.1"/>
    <property type="molecule type" value="Genomic_DNA"/>
</dbReference>
<dbReference type="PANTHER" id="PTHR30532">
    <property type="entry name" value="IRON III DICITRATE-BINDING PERIPLASMIC PROTEIN"/>
    <property type="match status" value="1"/>
</dbReference>
<dbReference type="PANTHER" id="PTHR30532:SF1">
    <property type="entry name" value="IRON(3+)-HYDROXAMATE-BINDING PROTEIN FHUD"/>
    <property type="match status" value="1"/>
</dbReference>
<dbReference type="Pfam" id="PF01497">
    <property type="entry name" value="Peripla_BP_2"/>
    <property type="match status" value="1"/>
</dbReference>
<evidence type="ECO:0000256" key="4">
    <source>
        <dbReference type="ARBA" id="ARBA00022729"/>
    </source>
</evidence>
<dbReference type="InterPro" id="IPR051313">
    <property type="entry name" value="Bact_iron-sidero_bind"/>
</dbReference>
<keyword evidence="3" id="KW-0813">Transport</keyword>
<organism evidence="8 9">
    <name type="scientific">Paenibacillus sabuli</name>
    <dbReference type="NCBI Taxonomy" id="2772509"/>
    <lineage>
        <taxon>Bacteria</taxon>
        <taxon>Bacillati</taxon>
        <taxon>Bacillota</taxon>
        <taxon>Bacilli</taxon>
        <taxon>Bacillales</taxon>
        <taxon>Paenibacillaceae</taxon>
        <taxon>Paenibacillus</taxon>
    </lineage>
</organism>
<dbReference type="PROSITE" id="PS51257">
    <property type="entry name" value="PROKAR_LIPOPROTEIN"/>
    <property type="match status" value="1"/>
</dbReference>
<accession>A0A927GQV0</accession>
<evidence type="ECO:0000256" key="3">
    <source>
        <dbReference type="ARBA" id="ARBA00022448"/>
    </source>
</evidence>
<name>A0A927GQV0_9BACL</name>
<feature type="chain" id="PRO_5038340940" evidence="6">
    <location>
        <begin position="24"/>
        <end position="330"/>
    </location>
</feature>
<dbReference type="Proteomes" id="UP000621560">
    <property type="component" value="Unassembled WGS sequence"/>
</dbReference>
<feature type="signal peptide" evidence="6">
    <location>
        <begin position="1"/>
        <end position="23"/>
    </location>
</feature>
<sequence>MNYNGIKWWTCLICLCSLVLVTACGGTSPSQSSQSESDHASPTSDSAESHSDQPIMYTDDYGREVKITGKPQRILGVYLEDPLVALGLTPLLQFNFGGAGAAYLQRYIADVPLAGSTPMPAPERVLELDPDLIITHSLVLAADKIEPYAKIAPTYAIDASTSGWKDILLTIGTLVGESEKAQQLLETYDQSLSDARERLQRQVGTDTFALVRIANDKDIRLYRTDDPFSGELLYDDLGLKPAALVETLPEDGNISISMEVIPQLTADHIILVINDNGKAQAEELLASPLWQGLPAYQNDQIYEVDASLWLSLGYIANTGKIEDLLARTAE</sequence>
<keyword evidence="4 6" id="KW-0732">Signal</keyword>
<dbReference type="Gene3D" id="3.40.50.1980">
    <property type="entry name" value="Nitrogenase molybdenum iron protein domain"/>
    <property type="match status" value="2"/>
</dbReference>
<gene>
    <name evidence="8" type="ORF">IDH44_06110</name>
</gene>
<feature type="region of interest" description="Disordered" evidence="5">
    <location>
        <begin position="28"/>
        <end position="55"/>
    </location>
</feature>
<proteinExistence type="inferred from homology"/>
<reference evidence="8" key="1">
    <citation type="submission" date="2020-09" db="EMBL/GenBank/DDBJ databases">
        <title>A novel bacterium of genus Paenibacillus, isolated from South China Sea.</title>
        <authorList>
            <person name="Huang H."/>
            <person name="Mo K."/>
            <person name="Hu Y."/>
        </authorList>
    </citation>
    <scope>NUCLEOTIDE SEQUENCE</scope>
    <source>
        <strain evidence="8">IB182496</strain>
    </source>
</reference>
<comment type="similarity">
    <text evidence="2">Belongs to the bacterial solute-binding protein 8 family.</text>
</comment>
<evidence type="ECO:0000313" key="8">
    <source>
        <dbReference type="EMBL" id="MBD2844758.1"/>
    </source>
</evidence>
<evidence type="ECO:0000313" key="9">
    <source>
        <dbReference type="Proteomes" id="UP000621560"/>
    </source>
</evidence>
<dbReference type="CDD" id="cd01146">
    <property type="entry name" value="FhuD"/>
    <property type="match status" value="1"/>
</dbReference>
<dbReference type="RefSeq" id="WP_190915719.1">
    <property type="nucleotide sequence ID" value="NZ_JACXIZ010000012.1"/>
</dbReference>